<dbReference type="EMBL" id="JAYMYS010000003">
    <property type="protein sequence ID" value="KAK7401113.1"/>
    <property type="molecule type" value="Genomic_DNA"/>
</dbReference>
<protein>
    <submittedName>
        <fullName evidence="1">Uncharacterized protein</fullName>
    </submittedName>
</protein>
<keyword evidence="2" id="KW-1185">Reference proteome</keyword>
<sequence>MHDHYSLFWIQRVAGGYLNSVIPPIAPTQIARIHTSLSRFLPNANQPPIMLIGSSHLFEPQEMTSVCGQSVASLQTPCHYGFSFYFDFVRLVCSLLNAEFAHYNASTRPSPLQHP</sequence>
<dbReference type="AlphaFoldDB" id="A0AAN9SVV0"/>
<comment type="caution">
    <text evidence="1">The sequence shown here is derived from an EMBL/GenBank/DDBJ whole genome shotgun (WGS) entry which is preliminary data.</text>
</comment>
<proteinExistence type="predicted"/>
<evidence type="ECO:0000313" key="1">
    <source>
        <dbReference type="EMBL" id="KAK7401113.1"/>
    </source>
</evidence>
<accession>A0AAN9SVV0</accession>
<dbReference type="Proteomes" id="UP001386955">
    <property type="component" value="Unassembled WGS sequence"/>
</dbReference>
<evidence type="ECO:0000313" key="2">
    <source>
        <dbReference type="Proteomes" id="UP001386955"/>
    </source>
</evidence>
<organism evidence="1 2">
    <name type="scientific">Psophocarpus tetragonolobus</name>
    <name type="common">Winged bean</name>
    <name type="synonym">Dolichos tetragonolobus</name>
    <dbReference type="NCBI Taxonomy" id="3891"/>
    <lineage>
        <taxon>Eukaryota</taxon>
        <taxon>Viridiplantae</taxon>
        <taxon>Streptophyta</taxon>
        <taxon>Embryophyta</taxon>
        <taxon>Tracheophyta</taxon>
        <taxon>Spermatophyta</taxon>
        <taxon>Magnoliopsida</taxon>
        <taxon>eudicotyledons</taxon>
        <taxon>Gunneridae</taxon>
        <taxon>Pentapetalae</taxon>
        <taxon>rosids</taxon>
        <taxon>fabids</taxon>
        <taxon>Fabales</taxon>
        <taxon>Fabaceae</taxon>
        <taxon>Papilionoideae</taxon>
        <taxon>50 kb inversion clade</taxon>
        <taxon>NPAAA clade</taxon>
        <taxon>indigoferoid/millettioid clade</taxon>
        <taxon>Phaseoleae</taxon>
        <taxon>Psophocarpus</taxon>
    </lineage>
</organism>
<name>A0AAN9SVV0_PSOTE</name>
<reference evidence="1 2" key="1">
    <citation type="submission" date="2024-01" db="EMBL/GenBank/DDBJ databases">
        <title>The genomes of 5 underutilized Papilionoideae crops provide insights into root nodulation and disease resistanc.</title>
        <authorList>
            <person name="Jiang F."/>
        </authorList>
    </citation>
    <scope>NUCLEOTIDE SEQUENCE [LARGE SCALE GENOMIC DNA]</scope>
    <source>
        <strain evidence="1">DUOXIRENSHENG_FW03</strain>
        <tissue evidence="1">Leaves</tissue>
    </source>
</reference>
<gene>
    <name evidence="1" type="ORF">VNO78_12427</name>
</gene>